<protein>
    <recommendedName>
        <fullName evidence="2">DUF4399 domain-containing protein</fullName>
    </recommendedName>
</protein>
<accession>A0ABM9HFT9</accession>
<feature type="chain" id="PRO_5045782801" description="DUF4399 domain-containing protein" evidence="1">
    <location>
        <begin position="26"/>
        <end position="138"/>
    </location>
</feature>
<name>A0ABM9HFT9_9BACT</name>
<evidence type="ECO:0000313" key="4">
    <source>
        <dbReference type="Proteomes" id="UP001157733"/>
    </source>
</evidence>
<keyword evidence="4" id="KW-1185">Reference proteome</keyword>
<evidence type="ECO:0000256" key="1">
    <source>
        <dbReference type="SAM" id="SignalP"/>
    </source>
</evidence>
<dbReference type="RefSeq" id="WP_282011770.1">
    <property type="nucleotide sequence ID" value="NZ_OX336137.1"/>
</dbReference>
<evidence type="ECO:0000313" key="3">
    <source>
        <dbReference type="EMBL" id="CAI2718903.1"/>
    </source>
</evidence>
<dbReference type="EMBL" id="OX336137">
    <property type="protein sequence ID" value="CAI2718903.1"/>
    <property type="molecule type" value="Genomic_DNA"/>
</dbReference>
<gene>
    <name evidence="3" type="ORF">NSPWAT_2047</name>
</gene>
<evidence type="ECO:0000259" key="2">
    <source>
        <dbReference type="Pfam" id="PF14347"/>
    </source>
</evidence>
<dbReference type="Pfam" id="PF14347">
    <property type="entry name" value="DUF4399"/>
    <property type="match status" value="1"/>
</dbReference>
<reference evidence="3 4" key="1">
    <citation type="submission" date="2022-09" db="EMBL/GenBank/DDBJ databases">
        <authorList>
            <person name="Kop L."/>
        </authorList>
    </citation>
    <scope>NUCLEOTIDE SEQUENCE [LARGE SCALE GENOMIC DNA]</scope>
    <source>
        <strain evidence="3 4">347</strain>
    </source>
</reference>
<organism evidence="3 4">
    <name type="scientific">Nitrospina watsonii</name>
    <dbReference type="NCBI Taxonomy" id="1323948"/>
    <lineage>
        <taxon>Bacteria</taxon>
        <taxon>Pseudomonadati</taxon>
        <taxon>Nitrospinota/Tectimicrobiota group</taxon>
        <taxon>Nitrospinota</taxon>
        <taxon>Nitrospinia</taxon>
        <taxon>Nitrospinales</taxon>
        <taxon>Nitrospinaceae</taxon>
        <taxon>Nitrospina</taxon>
    </lineage>
</organism>
<dbReference type="Proteomes" id="UP001157733">
    <property type="component" value="Chromosome"/>
</dbReference>
<feature type="domain" description="DUF4399" evidence="2">
    <location>
        <begin position="50"/>
        <end position="137"/>
    </location>
</feature>
<feature type="signal peptide" evidence="1">
    <location>
        <begin position="1"/>
        <end position="25"/>
    </location>
</feature>
<keyword evidence="1" id="KW-0732">Signal</keyword>
<proteinExistence type="predicted"/>
<dbReference type="InterPro" id="IPR025512">
    <property type="entry name" value="DUF4399"/>
</dbReference>
<sequence length="138" mass="14702">MNKLFFKLHVIFLSLLVVTAGSALAGTRAIAISEPANGATLQNPVKVCLVAHNVTVEPAKKGVNDGKGHHHILVDADLPKDLSQPIGKDAQHIHMGDGSTCKEIRLEPGMHVIRGLFAQGNHVPYNPPITATVIVNVQ</sequence>